<dbReference type="Gene3D" id="3.40.50.1820">
    <property type="entry name" value="alpha/beta hydrolase"/>
    <property type="match status" value="1"/>
</dbReference>
<comment type="caution">
    <text evidence="2">The sequence shown here is derived from an EMBL/GenBank/DDBJ whole genome shotgun (WGS) entry which is preliminary data.</text>
</comment>
<accession>A0ABS0CND9</accession>
<keyword evidence="1" id="KW-0378">Hydrolase</keyword>
<dbReference type="Proteomes" id="UP000702209">
    <property type="component" value="Unassembled WGS sequence"/>
</dbReference>
<name>A0ABS0CND9_9NOCA</name>
<dbReference type="EMBL" id="JADLQX010000001">
    <property type="protein sequence ID" value="MBF6296278.1"/>
    <property type="molecule type" value="Genomic_DNA"/>
</dbReference>
<evidence type="ECO:0000313" key="3">
    <source>
        <dbReference type="Proteomes" id="UP000702209"/>
    </source>
</evidence>
<dbReference type="RefSeq" id="WP_195127641.1">
    <property type="nucleotide sequence ID" value="NZ_JADLQX010000001.1"/>
</dbReference>
<dbReference type="SMART" id="SM01110">
    <property type="entry name" value="Cutinase"/>
    <property type="match status" value="1"/>
</dbReference>
<evidence type="ECO:0000313" key="2">
    <source>
        <dbReference type="EMBL" id="MBF6296278.1"/>
    </source>
</evidence>
<proteinExistence type="predicted"/>
<reference evidence="2 3" key="1">
    <citation type="submission" date="2020-10" db="EMBL/GenBank/DDBJ databases">
        <title>Identification of Nocardia species via Next-generation sequencing and recognition of intraspecies genetic diversity.</title>
        <authorList>
            <person name="Li P."/>
            <person name="Li P."/>
            <person name="Lu B."/>
        </authorList>
    </citation>
    <scope>NUCLEOTIDE SEQUENCE [LARGE SCALE GENOMIC DNA]</scope>
    <source>
        <strain evidence="2 3">BJ06-0157</strain>
    </source>
</reference>
<evidence type="ECO:0000256" key="1">
    <source>
        <dbReference type="ARBA" id="ARBA00022801"/>
    </source>
</evidence>
<protein>
    <submittedName>
        <fullName evidence="2">PE-PPE domain-containing protein</fullName>
    </submittedName>
</protein>
<keyword evidence="3" id="KW-1185">Reference proteome</keyword>
<dbReference type="InterPro" id="IPR029058">
    <property type="entry name" value="AB_hydrolase_fold"/>
</dbReference>
<sequence>MTTSWGWSPRAAAKGFADSPSQTLCDRNHIDSAIGTAHSGDRSATAASVSKSARSPERIDVLIVGGTWNPHGDNVTAAFAAELDRDRFTPRLVPYPADYGRSVPYAESLAAGGRALIAAVEATPNRVVLAGYSQGAAIAGDVAAAIGRGELPHLEVIACALIADPLRPAGQCLGPDPGGYGIAGERNVEGVPTYWVAAPGDPITALPAGNPLRSIADVSAYFCVASPQAMLRWGESLVEVAVHRRLQRWWSPQHWRSWGSAAAFARGYLVDGRHTDDYIRHGHARRLAEAINRDCSPATRAAIR</sequence>
<dbReference type="SUPFAM" id="SSF53474">
    <property type="entry name" value="alpha/beta-Hydrolases"/>
    <property type="match status" value="1"/>
</dbReference>
<organism evidence="2 3">
    <name type="scientific">Nocardia amamiensis</name>
    <dbReference type="NCBI Taxonomy" id="404578"/>
    <lineage>
        <taxon>Bacteria</taxon>
        <taxon>Bacillati</taxon>
        <taxon>Actinomycetota</taxon>
        <taxon>Actinomycetes</taxon>
        <taxon>Mycobacteriales</taxon>
        <taxon>Nocardiaceae</taxon>
        <taxon>Nocardia</taxon>
    </lineage>
</organism>
<gene>
    <name evidence="2" type="ORF">IU459_01820</name>
</gene>
<dbReference type="InterPro" id="IPR000675">
    <property type="entry name" value="Cutinase/axe"/>
</dbReference>